<evidence type="ECO:0008006" key="3">
    <source>
        <dbReference type="Google" id="ProtNLM"/>
    </source>
</evidence>
<dbReference type="InterPro" id="IPR013320">
    <property type="entry name" value="ConA-like_dom_sf"/>
</dbReference>
<dbReference type="NCBIfam" id="TIGR02167">
    <property type="entry name" value="Liste_lipo_26"/>
    <property type="match status" value="5"/>
</dbReference>
<evidence type="ECO:0000313" key="1">
    <source>
        <dbReference type="EMBL" id="BDR58492.1"/>
    </source>
</evidence>
<dbReference type="EMBL" id="AP026802">
    <property type="protein sequence ID" value="BDR58492.1"/>
    <property type="molecule type" value="Genomic_DNA"/>
</dbReference>
<dbReference type="KEGG" id="xap:XA3_09330"/>
<dbReference type="Gene3D" id="3.80.10.10">
    <property type="entry name" value="Ribonuclease Inhibitor"/>
    <property type="match status" value="1"/>
</dbReference>
<dbReference type="InterPro" id="IPR005046">
    <property type="entry name" value="DUF285"/>
</dbReference>
<dbReference type="SUPFAM" id="SSF49899">
    <property type="entry name" value="Concanavalin A-like lectins/glucanases"/>
    <property type="match status" value="1"/>
</dbReference>
<dbReference type="Pfam" id="PF03382">
    <property type="entry name" value="DUF285"/>
    <property type="match status" value="1"/>
</dbReference>
<dbReference type="InterPro" id="IPR032675">
    <property type="entry name" value="LRR_dom_sf"/>
</dbReference>
<dbReference type="Proteomes" id="UP001321861">
    <property type="component" value="Chromosome"/>
</dbReference>
<dbReference type="RefSeq" id="WP_317636391.1">
    <property type="nucleotide sequence ID" value="NZ_AP026802.1"/>
</dbReference>
<organism evidence="1 2">
    <name type="scientific">Xylocopilactobacillus apicola</name>
    <dbReference type="NCBI Taxonomy" id="2932184"/>
    <lineage>
        <taxon>Bacteria</taxon>
        <taxon>Bacillati</taxon>
        <taxon>Bacillota</taxon>
        <taxon>Bacilli</taxon>
        <taxon>Lactobacillales</taxon>
        <taxon>Lactobacillaceae</taxon>
        <taxon>Xylocopilactobacillus</taxon>
    </lineage>
</organism>
<dbReference type="SUPFAM" id="SSF52058">
    <property type="entry name" value="L domain-like"/>
    <property type="match status" value="1"/>
</dbReference>
<accession>A0AAU9CWY0</accession>
<reference evidence="1 2" key="1">
    <citation type="journal article" date="2023" name="Microbiol. Spectr.">
        <title>Symbiosis of Carpenter Bees with Uncharacterized Lactic Acid Bacteria Showing NAD Auxotrophy.</title>
        <authorList>
            <person name="Kawasaki S."/>
            <person name="Ozawa K."/>
            <person name="Mori T."/>
            <person name="Yamamoto A."/>
            <person name="Ito M."/>
            <person name="Ohkuma M."/>
            <person name="Sakamoto M."/>
            <person name="Matsutani M."/>
        </authorList>
    </citation>
    <scope>NUCLEOTIDE SEQUENCE [LARGE SCALE GENOMIC DNA]</scope>
    <source>
        <strain evidence="1 2">XA3</strain>
    </source>
</reference>
<sequence length="1093" mass="117439">MVAISGGGQLANSSRSAFVEPGSLIKPRSGLSPINVGLGDTQNFFATVGTAVSKVNDNGTWDTIQINEAKSYQVGAVTLNSTLDMTKDFNFSWDLKIEPPTWTFLCDGIGFVLHPLYKSGERIIDSKGSPDYILPLVFGRHSDNSSVTLSDDVDNGQNIHSLGYSGGNLGISDLMNAIGFKVDTYNDDSSIVGINYIHGTPYGSQSHSLTQVLDIDDVFAYGSPWNVNNTYGAFVTTDSNGYAGKAQYSAPLNGMSVTPKNDAFGSVSGKPLNIPDYNWHPMSMSYNASTYTLQVVVGDPAIGGSVWTKTFNSLERAVIADRSNWAFSILGTTGQGTESNTIRNVRGSYTPGDPVITTRYVDENGNDLQAAKSTILSDWQIQHPGSTQFIDTSSPLTIVKNGKTYRRAQVNGTFFDNGTRINKRLGTPGSGGTVTTSGNTVTVGTEFNGVTFVNYVYRQDLPTGSADISADLQLSVNSGTFSKVATIRPGDNVIFKYTAKNNVIPIWSKVTAVQSLGGLFTTVGTLPADVIQKNGFLYIPLKLGTTNDLKLGETGTNTITMKYNGWNNAQLTANDAGQITITSSPASPSAAPLSKIVTKVAIYDQSSQLIDENGDPFFGSYFYSASNNKSPLASTDLVYNTGNYAPATDAVTLNDQGWWYLDPITKVLTIYPHELNGSVDTTGASVWPWHGQAADITKVVIKPGVTARGSLHNLFADLMNATSIEGLDALNTANVTDMNAMFAHCQKVTSLDVSHFNTTNVTDMNSMFNDCNLLTSLNLSSFVTNQVTSMRGMFQACTGITELDLNSFNTSLVQDFSYMFNEMHGLKKLNVTSFNTSSATDMTVMFAHMSVLPSLDLSSFNTSSVTTMTSMFDGSSKLWQLTLGSTSKLAADCGLTDPAVETEIVDAGTTYYVTNPNWREVGVGGTAHDPKETAKTAAQIISDSATATGTRIYVWDQIGKQALATTGNIDFGVHRGSLREHNHSSSVQNFNITDNRNSRNGKVWRVEAAVTKQFELASDATKKISGNPLYFQNNGLTTNLTSTAQTVYNGTAGSGYQDALAIPWSLSFKAHSNDIPAPGQYKATVTYTLVNVP</sequence>
<dbReference type="AlphaFoldDB" id="A0AAU9CWY0"/>
<gene>
    <name evidence="1" type="ORF">XA3_09330</name>
</gene>
<evidence type="ECO:0000313" key="2">
    <source>
        <dbReference type="Proteomes" id="UP001321861"/>
    </source>
</evidence>
<name>A0AAU9CWY0_9LACO</name>
<protein>
    <recommendedName>
        <fullName evidence="3">Surface protein</fullName>
    </recommendedName>
</protein>
<keyword evidence="2" id="KW-1185">Reference proteome</keyword>
<dbReference type="Gene3D" id="2.60.120.200">
    <property type="match status" value="2"/>
</dbReference>
<proteinExistence type="predicted"/>
<dbReference type="InterPro" id="IPR011889">
    <property type="entry name" value="Liste_lipo_26"/>
</dbReference>